<comment type="caution">
    <text evidence="2">The sequence shown here is derived from an EMBL/GenBank/DDBJ whole genome shotgun (WGS) entry which is preliminary data.</text>
</comment>
<reference evidence="2 3" key="1">
    <citation type="submission" date="2019-03" db="EMBL/GenBank/DDBJ databases">
        <title>First draft genome of Liparis tanakae, snailfish: a comprehensive survey of snailfish specific genes.</title>
        <authorList>
            <person name="Kim W."/>
            <person name="Song I."/>
            <person name="Jeong J.-H."/>
            <person name="Kim D."/>
            <person name="Kim S."/>
            <person name="Ryu S."/>
            <person name="Song J.Y."/>
            <person name="Lee S.K."/>
        </authorList>
    </citation>
    <scope>NUCLEOTIDE SEQUENCE [LARGE SCALE GENOMIC DNA]</scope>
    <source>
        <tissue evidence="2">Muscle</tissue>
    </source>
</reference>
<gene>
    <name evidence="2" type="ORF">EYF80_009566</name>
</gene>
<feature type="compositionally biased region" description="Polar residues" evidence="1">
    <location>
        <begin position="37"/>
        <end position="50"/>
    </location>
</feature>
<feature type="compositionally biased region" description="Polar residues" evidence="1">
    <location>
        <begin position="59"/>
        <end position="69"/>
    </location>
</feature>
<dbReference type="Proteomes" id="UP000314294">
    <property type="component" value="Unassembled WGS sequence"/>
</dbReference>
<evidence type="ECO:0000256" key="1">
    <source>
        <dbReference type="SAM" id="MobiDB-lite"/>
    </source>
</evidence>
<evidence type="ECO:0000313" key="2">
    <source>
        <dbReference type="EMBL" id="TNN80241.1"/>
    </source>
</evidence>
<keyword evidence="3" id="KW-1185">Reference proteome</keyword>
<proteinExistence type="predicted"/>
<dbReference type="AlphaFoldDB" id="A0A4Z2IQZ2"/>
<evidence type="ECO:0000313" key="3">
    <source>
        <dbReference type="Proteomes" id="UP000314294"/>
    </source>
</evidence>
<dbReference type="EMBL" id="SRLO01000056">
    <property type="protein sequence ID" value="TNN80241.1"/>
    <property type="molecule type" value="Genomic_DNA"/>
</dbReference>
<sequence length="188" mass="21294">MQSRLAALRPLLLRNTGRQRAGGLLRKFRRVGKHQFEQQLQVSDLPSQTGADDPRPVKPSTTATEPQSSRVRKTTSHENWNNGSICWPAKVFISSNGEEEGKQISHSSDYLHMTSSHCSDQHGLPALRPMDIDIGAGIQQVLHDLAPWARRCITLSKWPFLEAQIRGVVPYCKENKKICNYRQKNRDV</sequence>
<name>A0A4Z2IQZ2_9TELE</name>
<feature type="region of interest" description="Disordered" evidence="1">
    <location>
        <begin position="36"/>
        <end position="78"/>
    </location>
</feature>
<accession>A0A4Z2IQZ2</accession>
<protein>
    <submittedName>
        <fullName evidence="2">Uncharacterized protein</fullName>
    </submittedName>
</protein>
<organism evidence="2 3">
    <name type="scientific">Liparis tanakae</name>
    <name type="common">Tanaka's snailfish</name>
    <dbReference type="NCBI Taxonomy" id="230148"/>
    <lineage>
        <taxon>Eukaryota</taxon>
        <taxon>Metazoa</taxon>
        <taxon>Chordata</taxon>
        <taxon>Craniata</taxon>
        <taxon>Vertebrata</taxon>
        <taxon>Euteleostomi</taxon>
        <taxon>Actinopterygii</taxon>
        <taxon>Neopterygii</taxon>
        <taxon>Teleostei</taxon>
        <taxon>Neoteleostei</taxon>
        <taxon>Acanthomorphata</taxon>
        <taxon>Eupercaria</taxon>
        <taxon>Perciformes</taxon>
        <taxon>Cottioidei</taxon>
        <taxon>Cottales</taxon>
        <taxon>Liparidae</taxon>
        <taxon>Liparis</taxon>
    </lineage>
</organism>